<dbReference type="EMBL" id="JAAHFQ010000686">
    <property type="protein sequence ID" value="NER30969.1"/>
    <property type="molecule type" value="Genomic_DNA"/>
</dbReference>
<dbReference type="PANTHER" id="PTHR34129:SF1">
    <property type="entry name" value="DUF952 DOMAIN-CONTAINING PROTEIN"/>
    <property type="match status" value="1"/>
</dbReference>
<organism evidence="1">
    <name type="scientific">Symploca sp. SIO1C4</name>
    <dbReference type="NCBI Taxonomy" id="2607765"/>
    <lineage>
        <taxon>Bacteria</taxon>
        <taxon>Bacillati</taxon>
        <taxon>Cyanobacteriota</taxon>
        <taxon>Cyanophyceae</taxon>
        <taxon>Coleofasciculales</taxon>
        <taxon>Coleofasciculaceae</taxon>
        <taxon>Symploca</taxon>
    </lineage>
</organism>
<gene>
    <name evidence="1" type="ORF">F6J89_25945</name>
</gene>
<sequence length="116" mass="13034">MNTILHITQRQQWKQAQLAGIYRGDTLDSEGFIHCSTSLQVIKVANTLFRNQQGLVLLGIDSDKVQAEIRYEGIEGGECFPHIYGSLNIDAVFKVIDFEAGEDGKFQLPEEFSKLT</sequence>
<dbReference type="PANTHER" id="PTHR34129">
    <property type="entry name" value="BLR1139 PROTEIN"/>
    <property type="match status" value="1"/>
</dbReference>
<accession>A0A6B3NCZ1</accession>
<dbReference type="InterPro" id="IPR009297">
    <property type="entry name" value="DUF952"/>
</dbReference>
<dbReference type="AlphaFoldDB" id="A0A6B3NCZ1"/>
<dbReference type="SUPFAM" id="SSF56399">
    <property type="entry name" value="ADP-ribosylation"/>
    <property type="match status" value="1"/>
</dbReference>
<name>A0A6B3NCZ1_9CYAN</name>
<dbReference type="Pfam" id="PF06108">
    <property type="entry name" value="DUF952"/>
    <property type="match status" value="1"/>
</dbReference>
<evidence type="ECO:0000313" key="1">
    <source>
        <dbReference type="EMBL" id="NER30969.1"/>
    </source>
</evidence>
<proteinExistence type="predicted"/>
<protein>
    <submittedName>
        <fullName evidence="1">DUF952 domain-containing protein</fullName>
    </submittedName>
</protein>
<reference evidence="1" key="1">
    <citation type="submission" date="2019-11" db="EMBL/GenBank/DDBJ databases">
        <title>Genomic insights into an expanded diversity of filamentous marine cyanobacteria reveals the extraordinary biosynthetic potential of Moorea and Okeania.</title>
        <authorList>
            <person name="Ferreira Leao T."/>
            <person name="Wang M."/>
            <person name="Moss N."/>
            <person name="Da Silva R."/>
            <person name="Sanders J."/>
            <person name="Nurk S."/>
            <person name="Gurevich A."/>
            <person name="Humphrey G."/>
            <person name="Reher R."/>
            <person name="Zhu Q."/>
            <person name="Belda-Ferre P."/>
            <person name="Glukhov E."/>
            <person name="Rex R."/>
            <person name="Dorrestein P.C."/>
            <person name="Knight R."/>
            <person name="Pevzner P."/>
            <person name="Gerwick W.H."/>
            <person name="Gerwick L."/>
        </authorList>
    </citation>
    <scope>NUCLEOTIDE SEQUENCE</scope>
    <source>
        <strain evidence="1">SIO1C4</strain>
    </source>
</reference>
<dbReference type="Gene3D" id="3.20.170.20">
    <property type="entry name" value="Protein of unknown function DUF952"/>
    <property type="match status" value="1"/>
</dbReference>
<comment type="caution">
    <text evidence="1">The sequence shown here is derived from an EMBL/GenBank/DDBJ whole genome shotgun (WGS) entry which is preliminary data.</text>
</comment>